<name>A0A914UQ45_9BILA</name>
<dbReference type="InterPro" id="IPR009828">
    <property type="entry name" value="CYRIA/CYRIB_Rac1-bd"/>
</dbReference>
<dbReference type="AlphaFoldDB" id="A0A914UQ45"/>
<reference evidence="7" key="1">
    <citation type="submission" date="2022-11" db="UniProtKB">
        <authorList>
            <consortium name="WormBaseParasite"/>
        </authorList>
    </citation>
    <scope>IDENTIFICATION</scope>
</reference>
<evidence type="ECO:0000256" key="1">
    <source>
        <dbReference type="ARBA" id="ARBA00004635"/>
    </source>
</evidence>
<dbReference type="WBParaSite" id="PSAMB.scaffold11641size3224.g34306.t1">
    <property type="protein sequence ID" value="PSAMB.scaffold11641size3224.g34306.t1"/>
    <property type="gene ID" value="PSAMB.scaffold11641size3224.g34306"/>
</dbReference>
<evidence type="ECO:0000313" key="6">
    <source>
        <dbReference type="Proteomes" id="UP000887566"/>
    </source>
</evidence>
<evidence type="ECO:0000256" key="2">
    <source>
        <dbReference type="ARBA" id="ARBA00005778"/>
    </source>
</evidence>
<evidence type="ECO:0000256" key="4">
    <source>
        <dbReference type="ARBA" id="ARBA00023288"/>
    </source>
</evidence>
<accession>A0A914UQ45</accession>
<dbReference type="GO" id="GO:0031267">
    <property type="term" value="F:small GTPase binding"/>
    <property type="evidence" value="ECO:0007669"/>
    <property type="project" value="InterPro"/>
</dbReference>
<keyword evidence="6" id="KW-1185">Reference proteome</keyword>
<dbReference type="PANTHER" id="PTHR12422">
    <property type="entry name" value="GH09096P"/>
    <property type="match status" value="1"/>
</dbReference>
<comment type="similarity">
    <text evidence="2">Belongs to the CYRI family.</text>
</comment>
<dbReference type="InterPro" id="IPR039789">
    <property type="entry name" value="CYRI"/>
</dbReference>
<evidence type="ECO:0000259" key="5">
    <source>
        <dbReference type="Pfam" id="PF07159"/>
    </source>
</evidence>
<dbReference type="GO" id="GO:0030833">
    <property type="term" value="P:regulation of actin filament polymerization"/>
    <property type="evidence" value="ECO:0007669"/>
    <property type="project" value="InterPro"/>
</dbReference>
<protein>
    <submittedName>
        <fullName evidence="7">CYRIA/CYRIB Rac1 binding domain-containing protein</fullName>
    </submittedName>
</protein>
<keyword evidence="4" id="KW-0449">Lipoprotein</keyword>
<evidence type="ECO:0000313" key="7">
    <source>
        <dbReference type="WBParaSite" id="PSAMB.scaffold11641size3224.g34306.t1"/>
    </source>
</evidence>
<comment type="subcellular location">
    <subcellularLocation>
        <location evidence="1">Membrane</location>
        <topology evidence="1">Lipid-anchor</topology>
    </subcellularLocation>
</comment>
<dbReference type="Proteomes" id="UP000887566">
    <property type="component" value="Unplaced"/>
</dbReference>
<feature type="domain" description="CYRIA/CYRIB Rac1 binding" evidence="5">
    <location>
        <begin position="29"/>
        <end position="335"/>
    </location>
</feature>
<dbReference type="GO" id="GO:0016020">
    <property type="term" value="C:membrane"/>
    <property type="evidence" value="ECO:0007669"/>
    <property type="project" value="UniProtKB-SubCell"/>
</dbReference>
<organism evidence="6 7">
    <name type="scientific">Plectus sambesii</name>
    <dbReference type="NCBI Taxonomy" id="2011161"/>
    <lineage>
        <taxon>Eukaryota</taxon>
        <taxon>Metazoa</taxon>
        <taxon>Ecdysozoa</taxon>
        <taxon>Nematoda</taxon>
        <taxon>Chromadorea</taxon>
        <taxon>Plectida</taxon>
        <taxon>Plectina</taxon>
        <taxon>Plectoidea</taxon>
        <taxon>Plectidae</taxon>
        <taxon>Plectus</taxon>
    </lineage>
</organism>
<dbReference type="Pfam" id="PF07159">
    <property type="entry name" value="CYRIA-B_Rac1-bd"/>
    <property type="match status" value="1"/>
</dbReference>
<keyword evidence="3" id="KW-0472">Membrane</keyword>
<sequence>MTSTSCAQMLRSVLRSQCESGADHGDEGIFVDFENAQPTETEQEVYQLTEKVLEQAEAVVDDLSTYGSGATEAIRAAIKNPGDARYQDDAWCSLLKLVRRLRKYYELSVRLEQVFPLLLWELCSGPLPPVEQLESSQALCKQFAQVLDFVLRFDELKMATPALQNDFSYYRRTMSRQSLAFGVASDDKDAVVPVDLANTISFFYASPTPMLVALTTATASFVRNHPNLPVENTTDTLATMAMVCRCMVETPEFVLRMSKEQDTRLFCLRVMVGAIILYDHVHPTGAFARGSAVDIRAAVRVLKNHSHAERVENLLNALRYTTKHLSDPTTPKAIRAILS</sequence>
<proteinExistence type="inferred from homology"/>
<evidence type="ECO:0000256" key="3">
    <source>
        <dbReference type="ARBA" id="ARBA00023136"/>
    </source>
</evidence>